<comment type="caution">
    <text evidence="2">The sequence shown here is derived from an EMBL/GenBank/DDBJ whole genome shotgun (WGS) entry which is preliminary data.</text>
</comment>
<evidence type="ECO:0000313" key="2">
    <source>
        <dbReference type="EMBL" id="KAF7677163.1"/>
    </source>
</evidence>
<evidence type="ECO:0000313" key="3">
    <source>
        <dbReference type="Proteomes" id="UP000596902"/>
    </source>
</evidence>
<name>A0A8H7B8L7_9PLEO</name>
<dbReference type="InterPro" id="IPR058525">
    <property type="entry name" value="DUF8212"/>
</dbReference>
<dbReference type="AlphaFoldDB" id="A0A8H7B8L7"/>
<dbReference type="InterPro" id="IPR012349">
    <property type="entry name" value="Split_barrel_FMN-bd"/>
</dbReference>
<gene>
    <name evidence="2" type="ORF">GT037_005375</name>
</gene>
<organism evidence="2 3">
    <name type="scientific">Alternaria burnsii</name>
    <dbReference type="NCBI Taxonomy" id="1187904"/>
    <lineage>
        <taxon>Eukaryota</taxon>
        <taxon>Fungi</taxon>
        <taxon>Dikarya</taxon>
        <taxon>Ascomycota</taxon>
        <taxon>Pezizomycotina</taxon>
        <taxon>Dothideomycetes</taxon>
        <taxon>Pleosporomycetidae</taxon>
        <taxon>Pleosporales</taxon>
        <taxon>Pleosporineae</taxon>
        <taxon>Pleosporaceae</taxon>
        <taxon>Alternaria</taxon>
        <taxon>Alternaria sect. Alternaria</taxon>
    </lineage>
</organism>
<reference evidence="2" key="1">
    <citation type="submission" date="2020-01" db="EMBL/GenBank/DDBJ databases">
        <authorList>
            <person name="Feng Z.H.Z."/>
        </authorList>
    </citation>
    <scope>NUCLEOTIDE SEQUENCE</scope>
    <source>
        <strain evidence="2">CBS107.38</strain>
    </source>
</reference>
<dbReference type="GeneID" id="62203600"/>
<sequence>MVKFYPSLTEDHIDFISRQSLFFVASAPWAGDHINISPKGHPSRTFSVLGPKTVAYLDATGSGCETISHVYENGRVTVMFSSFGPSPQIMRLFCKGRVVEKWDPYYGQLRAKMAAENGESVDITGARAIIVLKIQKVQTSCGFGVPQLAGGKAADTEEEAAASDAITYVDHDHNKEEENGFKQRDTMDNWARKTLEKQELADYQKQYNHRSLDGLPGMMSARRSHDENIALEDTKAWWRKRSYVIVGLAMRLVHAGDDGRSLSLQEFFDDKIPDYAILSHTWGLDSEEVNYQDFMNDTGKHKRGYSKIQFCAKQVLSEGLEYFWVDTCCSKLDPPENIHMSSVSILIAELTESINSMFEWYKQALVCYVWLDDLASDIKPEIGFPSCRWFSRGWTLQELLAPNQVEFYNHAWDCVGTKQRHADIISKITRIPRGVLFRPQQIFDETIATRMSWASKRKTKRREDIAYSLLGIFDVYMPLIYGEGVRAFRRLQEEIIKRHNDLSIFAWIGTPGQIPNDLVGIFASSPTGFADCPDLEPHKSLTAEFALTNRGLLLTGHFELYGYHPVVGELQGPHTGIGEMDIVPHYVLIVGKTTDSREQGIYLRKLGPGSFCRIESQTLVYNEGRLEDSPGWMLEKDDKIYILADIPRYGYGYDMFELMSPHRHSAIKFPRGQRDFKVYSTAPLALWDQVDALFLRSKPHGTSTYTTVLAAEVCVSVHGHEVMMVVVHDGGSAMHRILTFKSEPYAAERDLLFQGRVRNEGISWKDLMNQAPRLSTLKSSINLKLEQRTYKVGFSLRSAILHMHYSKDVPVDILVSSIEPV</sequence>
<dbReference type="EMBL" id="JAAABM010000006">
    <property type="protein sequence ID" value="KAF7677163.1"/>
    <property type="molecule type" value="Genomic_DNA"/>
</dbReference>
<dbReference type="PANTHER" id="PTHR10622">
    <property type="entry name" value="HET DOMAIN-CONTAINING PROTEIN"/>
    <property type="match status" value="1"/>
</dbReference>
<feature type="domain" description="DUF8212" evidence="1">
    <location>
        <begin position="486"/>
        <end position="508"/>
    </location>
</feature>
<accession>A0A8H7B8L7</accession>
<proteinExistence type="predicted"/>
<keyword evidence="3" id="KW-1185">Reference proteome</keyword>
<dbReference type="RefSeq" id="XP_038787372.1">
    <property type="nucleotide sequence ID" value="XM_038930422.1"/>
</dbReference>
<dbReference type="PANTHER" id="PTHR10622:SF12">
    <property type="entry name" value="HET DOMAIN-CONTAINING PROTEIN"/>
    <property type="match status" value="1"/>
</dbReference>
<dbReference type="Proteomes" id="UP000596902">
    <property type="component" value="Unassembled WGS sequence"/>
</dbReference>
<dbReference type="Gene3D" id="2.30.110.10">
    <property type="entry name" value="Electron Transport, Fmn-binding Protein, Chain A"/>
    <property type="match status" value="1"/>
</dbReference>
<reference evidence="2" key="2">
    <citation type="submission" date="2020-08" db="EMBL/GenBank/DDBJ databases">
        <title>Draft Genome Sequence of Cumin Blight Pathogen Alternaria burnsii.</title>
        <authorList>
            <person name="Feng Z."/>
        </authorList>
    </citation>
    <scope>NUCLEOTIDE SEQUENCE</scope>
    <source>
        <strain evidence="2">CBS107.38</strain>
    </source>
</reference>
<protein>
    <submittedName>
        <fullName evidence="2">Pyridoxamine phosphate oxidase family protein</fullName>
    </submittedName>
</protein>
<evidence type="ECO:0000259" key="1">
    <source>
        <dbReference type="Pfam" id="PF26640"/>
    </source>
</evidence>
<dbReference type="Pfam" id="PF26640">
    <property type="entry name" value="DUF8212"/>
    <property type="match status" value="1"/>
</dbReference>